<feature type="transmembrane region" description="Helical" evidence="1">
    <location>
        <begin position="28"/>
        <end position="47"/>
    </location>
</feature>
<dbReference type="AlphaFoldDB" id="A0A371PLW9"/>
<keyword evidence="1" id="KW-0472">Membrane</keyword>
<accession>A0A371PLW9</accession>
<keyword evidence="1" id="KW-0812">Transmembrane</keyword>
<gene>
    <name evidence="2" type="ORF">DX130_08290</name>
</gene>
<evidence type="ECO:0000313" key="2">
    <source>
        <dbReference type="EMBL" id="REK76995.1"/>
    </source>
</evidence>
<dbReference type="EMBL" id="QUBQ01000001">
    <property type="protein sequence ID" value="REK76995.1"/>
    <property type="molecule type" value="Genomic_DNA"/>
</dbReference>
<organism evidence="2 3">
    <name type="scientific">Paenibacillus paeoniae</name>
    <dbReference type="NCBI Taxonomy" id="2292705"/>
    <lineage>
        <taxon>Bacteria</taxon>
        <taxon>Bacillati</taxon>
        <taxon>Bacillota</taxon>
        <taxon>Bacilli</taxon>
        <taxon>Bacillales</taxon>
        <taxon>Paenibacillaceae</taxon>
        <taxon>Paenibacillus</taxon>
    </lineage>
</organism>
<dbReference type="Proteomes" id="UP000261905">
    <property type="component" value="Unassembled WGS sequence"/>
</dbReference>
<sequence length="227" mass="25045">MIGEKGILQKHVSDVVEGSAVHASKRKILIGLCLLMAIVGIALAVLLPSSKFRSFEVPLSFNSLKLVALLDEISSGNKLAGPTTVNDFRATVSSDQLEEMSFSLVTQEQEGVFTLVYAHFNREAVPQEGIRTSKSTGHQWVQFDQSIAASQLFVKLEQVQKWLNQQQLGRYSITAHGQKLIFDLQADYYQLTDARVVPLAHPLTEPSYAVIIDGAIGELQSVIYLDE</sequence>
<protein>
    <submittedName>
        <fullName evidence="2">Uncharacterized protein</fullName>
    </submittedName>
</protein>
<reference evidence="2 3" key="1">
    <citation type="submission" date="2018-08" db="EMBL/GenBank/DDBJ databases">
        <title>Paenibacillus sp. M4BSY-1, whole genome shotgun sequence.</title>
        <authorList>
            <person name="Tuo L."/>
        </authorList>
    </citation>
    <scope>NUCLEOTIDE SEQUENCE [LARGE SCALE GENOMIC DNA]</scope>
    <source>
        <strain evidence="2 3">M4BSY-1</strain>
    </source>
</reference>
<keyword evidence="1" id="KW-1133">Transmembrane helix</keyword>
<comment type="caution">
    <text evidence="2">The sequence shown here is derived from an EMBL/GenBank/DDBJ whole genome shotgun (WGS) entry which is preliminary data.</text>
</comment>
<evidence type="ECO:0000256" key="1">
    <source>
        <dbReference type="SAM" id="Phobius"/>
    </source>
</evidence>
<evidence type="ECO:0000313" key="3">
    <source>
        <dbReference type="Proteomes" id="UP000261905"/>
    </source>
</evidence>
<proteinExistence type="predicted"/>
<name>A0A371PLW9_9BACL</name>
<keyword evidence="3" id="KW-1185">Reference proteome</keyword>